<dbReference type="PANTHER" id="PTHR35896:SF3">
    <property type="entry name" value="MAJOR FACILITATOR SUPERFAMILY TRANSPORTER"/>
    <property type="match status" value="1"/>
</dbReference>
<name>A0A161VJ17_9PEZI</name>
<protein>
    <submittedName>
        <fullName evidence="2">Uncharacterized protein</fullName>
    </submittedName>
</protein>
<keyword evidence="3" id="KW-1185">Reference proteome</keyword>
<dbReference type="EMBL" id="LFIV01000095">
    <property type="protein sequence ID" value="KZL70125.1"/>
    <property type="molecule type" value="Genomic_DNA"/>
</dbReference>
<accession>A0A161VJ17</accession>
<dbReference type="AlphaFoldDB" id="A0A161VJ17"/>
<comment type="caution">
    <text evidence="2">The sequence shown here is derived from an EMBL/GenBank/DDBJ whole genome shotgun (WGS) entry which is preliminary data.</text>
</comment>
<reference evidence="2 3" key="1">
    <citation type="submission" date="2015-06" db="EMBL/GenBank/DDBJ databases">
        <title>Survival trade-offs in plant roots during colonization by closely related pathogenic and mutualistic fungi.</title>
        <authorList>
            <person name="Hacquard S."/>
            <person name="Kracher B."/>
            <person name="Hiruma K."/>
            <person name="Weinman A."/>
            <person name="Muench P."/>
            <person name="Garrido Oter R."/>
            <person name="Ver Loren van Themaat E."/>
            <person name="Dallerey J.-F."/>
            <person name="Damm U."/>
            <person name="Henrissat B."/>
            <person name="Lespinet O."/>
            <person name="Thon M."/>
            <person name="Kemen E."/>
            <person name="McHardy A.C."/>
            <person name="Schulze-Lefert P."/>
            <person name="O'Connell R.J."/>
        </authorList>
    </citation>
    <scope>NUCLEOTIDE SEQUENCE [LARGE SCALE GENOMIC DNA]</scope>
    <source>
        <strain evidence="2 3">0861</strain>
    </source>
</reference>
<feature type="region of interest" description="Disordered" evidence="1">
    <location>
        <begin position="13"/>
        <end position="32"/>
    </location>
</feature>
<proteinExistence type="predicted"/>
<dbReference type="InterPro" id="IPR053008">
    <property type="entry name" value="Phomopsin_biosynth_assoc"/>
</dbReference>
<evidence type="ECO:0000313" key="3">
    <source>
        <dbReference type="Proteomes" id="UP000076552"/>
    </source>
</evidence>
<sequence length="192" mass="22362">MSSIVYPEPLEECSLDESRPLKEDVDSNTEVGQEIQDHKSLKQQSWRRRLGSANFLRPLLLTLVILLVSLVAVDEILHPRCPDVRRPMDFSGWICAPNGAIPEVARERGCEFDGLSFHWFPKERFEDEDNLALLREFENDGPWHRYVDKEGKVEIPQGNKVLKAAWLTRREHIIHCKYALRQTHLWVNHTAQ</sequence>
<feature type="compositionally biased region" description="Basic and acidic residues" evidence="1">
    <location>
        <begin position="16"/>
        <end position="25"/>
    </location>
</feature>
<evidence type="ECO:0000256" key="1">
    <source>
        <dbReference type="SAM" id="MobiDB-lite"/>
    </source>
</evidence>
<dbReference type="Proteomes" id="UP000076552">
    <property type="component" value="Unassembled WGS sequence"/>
</dbReference>
<evidence type="ECO:0000313" key="2">
    <source>
        <dbReference type="EMBL" id="KZL70125.1"/>
    </source>
</evidence>
<organism evidence="2 3">
    <name type="scientific">Colletotrichum tofieldiae</name>
    <dbReference type="NCBI Taxonomy" id="708197"/>
    <lineage>
        <taxon>Eukaryota</taxon>
        <taxon>Fungi</taxon>
        <taxon>Dikarya</taxon>
        <taxon>Ascomycota</taxon>
        <taxon>Pezizomycotina</taxon>
        <taxon>Sordariomycetes</taxon>
        <taxon>Hypocreomycetidae</taxon>
        <taxon>Glomerellales</taxon>
        <taxon>Glomerellaceae</taxon>
        <taxon>Colletotrichum</taxon>
        <taxon>Colletotrichum spaethianum species complex</taxon>
    </lineage>
</organism>
<dbReference type="PANTHER" id="PTHR35896">
    <property type="entry name" value="IG-LIKE DOMAIN-CONTAINING PROTEIN"/>
    <property type="match status" value="1"/>
</dbReference>
<gene>
    <name evidence="2" type="ORF">CT0861_01362</name>
</gene>